<dbReference type="InterPro" id="IPR014001">
    <property type="entry name" value="Helicase_ATP-bd"/>
</dbReference>
<dbReference type="OrthoDB" id="9810236at2"/>
<dbReference type="SMART" id="SM00490">
    <property type="entry name" value="HELICc"/>
    <property type="match status" value="1"/>
</dbReference>
<keyword evidence="12" id="KW-1185">Reference proteome</keyword>
<evidence type="ECO:0000256" key="6">
    <source>
        <dbReference type="ARBA" id="ARBA00022806"/>
    </source>
</evidence>
<keyword evidence="6" id="KW-0347">Helicase</keyword>
<dbReference type="Pfam" id="PF22590">
    <property type="entry name" value="Cas3-like_C_2"/>
    <property type="match status" value="1"/>
</dbReference>
<dbReference type="NCBIfam" id="TIGR02621">
    <property type="entry name" value="cas3_GSU0051"/>
    <property type="match status" value="1"/>
</dbReference>
<comment type="caution">
    <text evidence="11">The sequence shown here is derived from an EMBL/GenBank/DDBJ whole genome shotgun (WGS) entry which is preliminary data.</text>
</comment>
<evidence type="ECO:0000259" key="9">
    <source>
        <dbReference type="PROSITE" id="PS51192"/>
    </source>
</evidence>
<keyword evidence="5" id="KW-0378">Hydrolase</keyword>
<dbReference type="EMBL" id="AMXF01000054">
    <property type="protein sequence ID" value="ENO97302.1"/>
    <property type="molecule type" value="Genomic_DNA"/>
</dbReference>
<dbReference type="RefSeq" id="WP_004361658.1">
    <property type="nucleotide sequence ID" value="NZ_AMXF01000054.1"/>
</dbReference>
<dbReference type="Gene3D" id="1.10.3210.30">
    <property type="match status" value="1"/>
</dbReference>
<dbReference type="GO" id="GO:0051607">
    <property type="term" value="P:defense response to virus"/>
    <property type="evidence" value="ECO:0007669"/>
    <property type="project" value="UniProtKB-KW"/>
</dbReference>
<reference evidence="11 12" key="1">
    <citation type="submission" date="2012-09" db="EMBL/GenBank/DDBJ databases">
        <title>Draft Genome Sequences of 6 Strains from Genus Thauera.</title>
        <authorList>
            <person name="Liu B."/>
            <person name="Shapleigh J.P."/>
            <person name="Frostegard A.H."/>
        </authorList>
    </citation>
    <scope>NUCLEOTIDE SEQUENCE [LARGE SCALE GENOMIC DNA]</scope>
    <source>
        <strain evidence="11 12">B4P</strain>
    </source>
</reference>
<keyword evidence="3" id="KW-0479">Metal-binding</keyword>
<comment type="similarity">
    <text evidence="1">In the N-terminal section; belongs to the CRISPR-associated nuclease Cas3-HD family.</text>
</comment>
<evidence type="ECO:0000313" key="11">
    <source>
        <dbReference type="EMBL" id="ENO97302.1"/>
    </source>
</evidence>
<evidence type="ECO:0000256" key="8">
    <source>
        <dbReference type="ARBA" id="ARBA00023118"/>
    </source>
</evidence>
<dbReference type="GO" id="GO:0003677">
    <property type="term" value="F:DNA binding"/>
    <property type="evidence" value="ECO:0007669"/>
    <property type="project" value="InterPro"/>
</dbReference>
<evidence type="ECO:0000256" key="2">
    <source>
        <dbReference type="ARBA" id="ARBA00009046"/>
    </source>
</evidence>
<dbReference type="GO" id="GO:0046872">
    <property type="term" value="F:metal ion binding"/>
    <property type="evidence" value="ECO:0007669"/>
    <property type="project" value="UniProtKB-KW"/>
</dbReference>
<keyword evidence="4" id="KW-0547">Nucleotide-binding</keyword>
<gene>
    <name evidence="11" type="ORF">C667_09568</name>
</gene>
<dbReference type="InterPro" id="IPR038257">
    <property type="entry name" value="CRISPR-assoc_Cas3_HD_sf"/>
</dbReference>
<keyword evidence="8" id="KW-0051">Antiviral defense</keyword>
<evidence type="ECO:0000256" key="7">
    <source>
        <dbReference type="ARBA" id="ARBA00022840"/>
    </source>
</evidence>
<evidence type="ECO:0000256" key="4">
    <source>
        <dbReference type="ARBA" id="ARBA00022741"/>
    </source>
</evidence>
<name>N6ZS09_9RHOO</name>
<dbReference type="InterPro" id="IPR001650">
    <property type="entry name" value="Helicase_C-like"/>
</dbReference>
<dbReference type="InterPro" id="IPR006935">
    <property type="entry name" value="Helicase/UvrB_N"/>
</dbReference>
<proteinExistence type="inferred from homology"/>
<dbReference type="GO" id="GO:0005524">
    <property type="term" value="F:ATP binding"/>
    <property type="evidence" value="ECO:0007669"/>
    <property type="project" value="UniProtKB-KW"/>
</dbReference>
<feature type="domain" description="HD Cas3-type" evidence="10">
    <location>
        <begin position="722"/>
        <end position="899"/>
    </location>
</feature>
<dbReference type="InterPro" id="IPR054712">
    <property type="entry name" value="Cas3-like_dom"/>
</dbReference>
<dbReference type="InterPro" id="IPR027417">
    <property type="entry name" value="P-loop_NTPase"/>
</dbReference>
<dbReference type="PROSITE" id="PS51192">
    <property type="entry name" value="HELICASE_ATP_BIND_1"/>
    <property type="match status" value="1"/>
</dbReference>
<protein>
    <submittedName>
        <fullName evidence="11">CRISPR-associatedhD domain-containing protein</fullName>
    </submittedName>
</protein>
<feature type="domain" description="Helicase ATP-binding" evidence="9">
    <location>
        <begin position="25"/>
        <end position="241"/>
    </location>
</feature>
<accession>N6ZS09</accession>
<dbReference type="InterPro" id="IPR006483">
    <property type="entry name" value="CRISPR-assoc_Cas3_HD"/>
</dbReference>
<evidence type="ECO:0000259" key="10">
    <source>
        <dbReference type="PROSITE" id="PS51643"/>
    </source>
</evidence>
<organism evidence="11 12">
    <name type="scientific">Thauera phenylacetica B4P</name>
    <dbReference type="NCBI Taxonomy" id="1234382"/>
    <lineage>
        <taxon>Bacteria</taxon>
        <taxon>Pseudomonadati</taxon>
        <taxon>Pseudomonadota</taxon>
        <taxon>Betaproteobacteria</taxon>
        <taxon>Rhodocyclales</taxon>
        <taxon>Zoogloeaceae</taxon>
        <taxon>Thauera</taxon>
    </lineage>
</organism>
<evidence type="ECO:0000313" key="12">
    <source>
        <dbReference type="Proteomes" id="UP000013047"/>
    </source>
</evidence>
<keyword evidence="7" id="KW-0067">ATP-binding</keyword>
<evidence type="ECO:0000256" key="3">
    <source>
        <dbReference type="ARBA" id="ARBA00022723"/>
    </source>
</evidence>
<dbReference type="InterPro" id="IPR013444">
    <property type="entry name" value="Helicase_Cas3_CRISPR-ass_Anaes"/>
</dbReference>
<comment type="similarity">
    <text evidence="2">In the central section; belongs to the CRISPR-associated helicase Cas3 family.</text>
</comment>
<dbReference type="PROSITE" id="PS51643">
    <property type="entry name" value="HD_CAS3"/>
    <property type="match status" value="1"/>
</dbReference>
<dbReference type="AlphaFoldDB" id="N6ZS09"/>
<dbReference type="GO" id="GO:0004386">
    <property type="term" value="F:helicase activity"/>
    <property type="evidence" value="ECO:0007669"/>
    <property type="project" value="UniProtKB-KW"/>
</dbReference>
<dbReference type="SUPFAM" id="SSF52540">
    <property type="entry name" value="P-loop containing nucleoside triphosphate hydrolases"/>
    <property type="match status" value="1"/>
</dbReference>
<evidence type="ECO:0000256" key="5">
    <source>
        <dbReference type="ARBA" id="ARBA00022801"/>
    </source>
</evidence>
<dbReference type="Gene3D" id="3.40.50.300">
    <property type="entry name" value="P-loop containing nucleotide triphosphate hydrolases"/>
    <property type="match status" value="2"/>
</dbReference>
<dbReference type="Pfam" id="PF04851">
    <property type="entry name" value="ResIII"/>
    <property type="match status" value="1"/>
</dbReference>
<sequence length="909" mass="101434">MNFASMFQTLTGHAPMRWQQRLYGEHFAKGELPSAISVPTGLGKTAVMAIWLVSLAEQMKARGKPELPRRLVYVVDRRAVVDQATKFAETLRKNLGKPEIRAFADALGLENAKLPISTLRGQFVDNREWLEDPSKPAIIVGTVDMIGSRLLFEGYGVSRKMRPYHAGLLGADTLVVLDEAHLVPPFEALLAEIADNAGRYGPRREDLGVMVPRFRLLPLSATGRRPTARPFALAEKDFRNPDEPIAIARLFARKRLVLKEIRDQKLADGMADHAWALAQGENNVLQPVRILVYCDSREVAQSVGDALHKRAKGTVAADRTALFVGARRVKERIDAERDLQALGFLADNGGQRDQPSFLVATSAGEVGVDLDADHMVCDLVAWERMVQRFGRVNRRGGEDRQAEVVVLVEAAPKKATDEALERIRAQRAPFGEALQEGADGRFDVSPEALRQLSERTRIDDRLLSIIADAGSPMPLRPALNRALVDAWSMTSLPEHTGRPEIEPWLRGWVKDEPQTTIVWRRNLPVRATPAVSGKDIEDYFEAASIHSSETLETETFRVMGWLRARASKLREAMQPSDIAGFVLTADGRHVQTFRIGDFLEHQKSDKKRQEEVARTLSGRTLVIDAGFGGLKDGLLNEDFADAPIVADDGSNCWIATDNGKPLIRFRICETTAQAAPDPDSEIANVWRENLRFDLERSATGEATRWLSIQKWRDTSNNENDRAEGRPQSLAEHQSWTAVRANAIGKRLALPAQYIRTVNIAARLHDEGKRGRNWKRAFHVEHYAKKLGIPGQPLAKTPRFNWALLDGYRHEFGSLPYAKDDPEVKSLPEELQDLALHLIAAHHGHARPLIATSGCDDAPPSVLEERAREVALRYARLQQRWGPWGLAWWEALLRAADAQASRANDEGEND</sequence>
<evidence type="ECO:0000256" key="1">
    <source>
        <dbReference type="ARBA" id="ARBA00006847"/>
    </source>
</evidence>
<dbReference type="Proteomes" id="UP000013047">
    <property type="component" value="Unassembled WGS sequence"/>
</dbReference>
<dbReference type="GO" id="GO:0016787">
    <property type="term" value="F:hydrolase activity"/>
    <property type="evidence" value="ECO:0007669"/>
    <property type="project" value="UniProtKB-KW"/>
</dbReference>